<dbReference type="AlphaFoldDB" id="A0A8T2ITL2"/>
<protein>
    <recommendedName>
        <fullName evidence="11">Olfactory receptor</fullName>
    </recommendedName>
</protein>
<keyword evidence="2 11" id="KW-1003">Cell membrane</keyword>
<evidence type="ECO:0000256" key="10">
    <source>
        <dbReference type="RuleBase" id="RU000688"/>
    </source>
</evidence>
<keyword evidence="8 10" id="KW-0675">Receptor</keyword>
<evidence type="ECO:0000256" key="1">
    <source>
        <dbReference type="ARBA" id="ARBA00004651"/>
    </source>
</evidence>
<comment type="similarity">
    <text evidence="10">Belongs to the G-protein coupled receptor 1 family.</text>
</comment>
<sequence>MEKKNVTVVENFILLGFSNVPHLRFPLIYMFLFLYICSLLGNSLIIQLIINDPHLHTPMYFFLANLSVFDILSPSVTVPKIIWDLYTGEGVISLHCCITQQFFLILFLGTESCLLSVMAFDRYIAICNPLHYTNIMSYKVCSRLVGGTWLVGLLYSLLHTPLTGSLNFCGPNQINHIYCDILPLFHLACSDITLNLSLLYASAFLNGMGNFVVILSSYSSIISAILRIKSKEGRIKACSTCSSHVIVVSVFYVSIFTSSAHPISSSSGSKDMIGSIIYTAVIPVLNPIIYSLRNNDVKKGLKKQLCYLEKPI</sequence>
<evidence type="ECO:0000259" key="12">
    <source>
        <dbReference type="PROSITE" id="PS50262"/>
    </source>
</evidence>
<feature type="domain" description="G-protein coupled receptors family 1 profile" evidence="12">
    <location>
        <begin position="41"/>
        <end position="290"/>
    </location>
</feature>
<keyword evidence="7 11" id="KW-0472">Membrane</keyword>
<feature type="transmembrane region" description="Helical" evidence="11">
    <location>
        <begin position="27"/>
        <end position="50"/>
    </location>
</feature>
<evidence type="ECO:0000256" key="11">
    <source>
        <dbReference type="RuleBase" id="RU363047"/>
    </source>
</evidence>
<dbReference type="PANTHER" id="PTHR26452">
    <property type="entry name" value="OLFACTORY RECEPTOR"/>
    <property type="match status" value="1"/>
</dbReference>
<dbReference type="InterPro" id="IPR050516">
    <property type="entry name" value="Olfactory_GPCR"/>
</dbReference>
<feature type="transmembrane region" description="Helical" evidence="11">
    <location>
        <begin position="140"/>
        <end position="158"/>
    </location>
</feature>
<dbReference type="InterPro" id="IPR000725">
    <property type="entry name" value="Olfact_rcpt"/>
</dbReference>
<feature type="transmembrane region" description="Helical" evidence="11">
    <location>
        <begin position="203"/>
        <end position="226"/>
    </location>
</feature>
<evidence type="ECO:0000256" key="6">
    <source>
        <dbReference type="ARBA" id="ARBA00023040"/>
    </source>
</evidence>
<organism evidence="13 14">
    <name type="scientific">Hymenochirus boettgeri</name>
    <name type="common">Congo dwarf clawed frog</name>
    <dbReference type="NCBI Taxonomy" id="247094"/>
    <lineage>
        <taxon>Eukaryota</taxon>
        <taxon>Metazoa</taxon>
        <taxon>Chordata</taxon>
        <taxon>Craniata</taxon>
        <taxon>Vertebrata</taxon>
        <taxon>Euteleostomi</taxon>
        <taxon>Amphibia</taxon>
        <taxon>Batrachia</taxon>
        <taxon>Anura</taxon>
        <taxon>Pipoidea</taxon>
        <taxon>Pipidae</taxon>
        <taxon>Pipinae</taxon>
        <taxon>Hymenochirus</taxon>
    </lineage>
</organism>
<dbReference type="PRINTS" id="PR00237">
    <property type="entry name" value="GPCRRHODOPSN"/>
</dbReference>
<dbReference type="InterPro" id="IPR017452">
    <property type="entry name" value="GPCR_Rhodpsn_7TM"/>
</dbReference>
<evidence type="ECO:0000256" key="3">
    <source>
        <dbReference type="ARBA" id="ARBA00022692"/>
    </source>
</evidence>
<dbReference type="GO" id="GO:0005886">
    <property type="term" value="C:plasma membrane"/>
    <property type="evidence" value="ECO:0007669"/>
    <property type="project" value="UniProtKB-SubCell"/>
</dbReference>
<keyword evidence="3 10" id="KW-0812">Transmembrane</keyword>
<keyword evidence="9 10" id="KW-0807">Transducer</keyword>
<dbReference type="Proteomes" id="UP000812440">
    <property type="component" value="Chromosome 9"/>
</dbReference>
<dbReference type="FunFam" id="1.20.1070.10:FF:000015">
    <property type="entry name" value="Olfactory receptor"/>
    <property type="match status" value="1"/>
</dbReference>
<evidence type="ECO:0000256" key="4">
    <source>
        <dbReference type="ARBA" id="ARBA00022725"/>
    </source>
</evidence>
<dbReference type="EMBL" id="JAACNH010000009">
    <property type="protein sequence ID" value="KAG8433516.1"/>
    <property type="molecule type" value="Genomic_DNA"/>
</dbReference>
<accession>A0A8T2ITL2</accession>
<dbReference type="GO" id="GO:0004984">
    <property type="term" value="F:olfactory receptor activity"/>
    <property type="evidence" value="ECO:0007669"/>
    <property type="project" value="InterPro"/>
</dbReference>
<feature type="transmembrane region" description="Helical" evidence="11">
    <location>
        <begin position="62"/>
        <end position="82"/>
    </location>
</feature>
<keyword evidence="11" id="KW-0716">Sensory transduction</keyword>
<dbReference type="PRINTS" id="PR00245">
    <property type="entry name" value="OLFACTORYR"/>
</dbReference>
<feature type="transmembrane region" description="Helical" evidence="11">
    <location>
        <begin position="272"/>
        <end position="292"/>
    </location>
</feature>
<evidence type="ECO:0000256" key="7">
    <source>
        <dbReference type="ARBA" id="ARBA00023136"/>
    </source>
</evidence>
<gene>
    <name evidence="13" type="ORF">GDO86_017706</name>
</gene>
<evidence type="ECO:0000313" key="13">
    <source>
        <dbReference type="EMBL" id="KAG8433516.1"/>
    </source>
</evidence>
<comment type="caution">
    <text evidence="13">The sequence shown here is derived from an EMBL/GenBank/DDBJ whole genome shotgun (WGS) entry which is preliminary data.</text>
</comment>
<evidence type="ECO:0000256" key="5">
    <source>
        <dbReference type="ARBA" id="ARBA00022989"/>
    </source>
</evidence>
<reference evidence="13" key="1">
    <citation type="thesis" date="2020" institute="ProQuest LLC" country="789 East Eisenhower Parkway, Ann Arbor, MI, USA">
        <title>Comparative Genomics and Chromosome Evolution.</title>
        <authorList>
            <person name="Mudd A.B."/>
        </authorList>
    </citation>
    <scope>NUCLEOTIDE SEQUENCE</scope>
    <source>
        <strain evidence="13">Female2</strain>
        <tissue evidence="13">Blood</tissue>
    </source>
</reference>
<keyword evidence="14" id="KW-1185">Reference proteome</keyword>
<dbReference type="Gene3D" id="1.20.1070.10">
    <property type="entry name" value="Rhodopsin 7-helix transmembrane proteins"/>
    <property type="match status" value="1"/>
</dbReference>
<dbReference type="SUPFAM" id="SSF81321">
    <property type="entry name" value="Family A G protein-coupled receptor-like"/>
    <property type="match status" value="1"/>
</dbReference>
<evidence type="ECO:0000256" key="9">
    <source>
        <dbReference type="ARBA" id="ARBA00023224"/>
    </source>
</evidence>
<feature type="transmembrane region" description="Helical" evidence="11">
    <location>
        <begin position="102"/>
        <end position="120"/>
    </location>
</feature>
<proteinExistence type="inferred from homology"/>
<dbReference type="InterPro" id="IPR000276">
    <property type="entry name" value="GPCR_Rhodpsn"/>
</dbReference>
<name>A0A8T2ITL2_9PIPI</name>
<dbReference type="GO" id="GO:0004930">
    <property type="term" value="F:G protein-coupled receptor activity"/>
    <property type="evidence" value="ECO:0007669"/>
    <property type="project" value="UniProtKB-KW"/>
</dbReference>
<dbReference type="OrthoDB" id="5960986at2759"/>
<evidence type="ECO:0000256" key="2">
    <source>
        <dbReference type="ARBA" id="ARBA00022475"/>
    </source>
</evidence>
<keyword evidence="4 11" id="KW-0552">Olfaction</keyword>
<dbReference type="CDD" id="cd13954">
    <property type="entry name" value="7tmA_OR"/>
    <property type="match status" value="1"/>
</dbReference>
<keyword evidence="6 10" id="KW-0297">G-protein coupled receptor</keyword>
<keyword evidence="5 11" id="KW-1133">Transmembrane helix</keyword>
<dbReference type="PROSITE" id="PS50262">
    <property type="entry name" value="G_PROTEIN_RECEP_F1_2"/>
    <property type="match status" value="1"/>
</dbReference>
<feature type="transmembrane region" description="Helical" evidence="11">
    <location>
        <begin position="238"/>
        <end position="260"/>
    </location>
</feature>
<dbReference type="Pfam" id="PF13853">
    <property type="entry name" value="7tm_4"/>
    <property type="match status" value="1"/>
</dbReference>
<evidence type="ECO:0000313" key="14">
    <source>
        <dbReference type="Proteomes" id="UP000812440"/>
    </source>
</evidence>
<comment type="subcellular location">
    <subcellularLocation>
        <location evidence="1 11">Cell membrane</location>
        <topology evidence="1 11">Multi-pass membrane protein</topology>
    </subcellularLocation>
</comment>
<dbReference type="PROSITE" id="PS00237">
    <property type="entry name" value="G_PROTEIN_RECEP_F1_1"/>
    <property type="match status" value="1"/>
</dbReference>
<evidence type="ECO:0000256" key="8">
    <source>
        <dbReference type="ARBA" id="ARBA00023170"/>
    </source>
</evidence>